<dbReference type="FunFam" id="3.40.50.720:FF:000084">
    <property type="entry name" value="Short-chain dehydrogenase reductase"/>
    <property type="match status" value="1"/>
</dbReference>
<dbReference type="PRINTS" id="PR00080">
    <property type="entry name" value="SDRFAMILY"/>
</dbReference>
<dbReference type="PROSITE" id="PS00061">
    <property type="entry name" value="ADH_SHORT"/>
    <property type="match status" value="1"/>
</dbReference>
<proteinExistence type="inferred from homology"/>
<name>A0A221K322_9RHOB</name>
<dbReference type="PRINTS" id="PR00081">
    <property type="entry name" value="GDHRDH"/>
</dbReference>
<dbReference type="InterPro" id="IPR057326">
    <property type="entry name" value="KR_dom"/>
</dbReference>
<dbReference type="GO" id="GO:0004316">
    <property type="term" value="F:3-oxoacyl-[acyl-carrier-protein] reductase (NADPH) activity"/>
    <property type="evidence" value="ECO:0007669"/>
    <property type="project" value="UniProtKB-EC"/>
</dbReference>
<dbReference type="InterPro" id="IPR020904">
    <property type="entry name" value="Sc_DH/Rdtase_CS"/>
</dbReference>
<dbReference type="GO" id="GO:0030497">
    <property type="term" value="P:fatty acid elongation"/>
    <property type="evidence" value="ECO:0007669"/>
    <property type="project" value="TreeGrafter"/>
</dbReference>
<dbReference type="PANTHER" id="PTHR42760:SF123">
    <property type="entry name" value="OXIDOREDUCTASE"/>
    <property type="match status" value="1"/>
</dbReference>
<keyword evidence="4" id="KW-1185">Reference proteome</keyword>
<evidence type="ECO:0000313" key="3">
    <source>
        <dbReference type="EMBL" id="ASM73396.1"/>
    </source>
</evidence>
<dbReference type="KEGG" id="spse:SULPSESMR1_02600"/>
<reference evidence="3 4" key="1">
    <citation type="submission" date="2017-07" db="EMBL/GenBank/DDBJ databases">
        <title>Genome Sequence of Sulfitobacter pseudonitzschiae Strain SMR1 Isolated from a culture of the Diatom Skeletonema marinoi.</title>
        <authorList>
            <person name="Topel M."/>
            <person name="Pinder M.I.M."/>
            <person name="Johansson O.N."/>
            <person name="Kourtchenko O."/>
            <person name="Godhe A."/>
            <person name="Clarke A.K."/>
        </authorList>
    </citation>
    <scope>NUCLEOTIDE SEQUENCE [LARGE SCALE GENOMIC DNA]</scope>
    <source>
        <strain evidence="3 4">SMR1</strain>
    </source>
</reference>
<dbReference type="PANTHER" id="PTHR42760">
    <property type="entry name" value="SHORT-CHAIN DEHYDROGENASES/REDUCTASES FAMILY MEMBER"/>
    <property type="match status" value="1"/>
</dbReference>
<dbReference type="STRING" id="1402135.SAMN05444149_103250"/>
<keyword evidence="3" id="KW-0560">Oxidoreductase</keyword>
<dbReference type="EMBL" id="CP022415">
    <property type="protein sequence ID" value="ASM73396.1"/>
    <property type="molecule type" value="Genomic_DNA"/>
</dbReference>
<protein>
    <submittedName>
        <fullName evidence="3">3-oxoacyl-[acyl-carrier-protein] reductase FabG</fullName>
        <ecNumber evidence="3">1.1.1.100</ecNumber>
    </submittedName>
</protein>
<dbReference type="InterPro" id="IPR036291">
    <property type="entry name" value="NAD(P)-bd_dom_sf"/>
</dbReference>
<dbReference type="Proteomes" id="UP000199754">
    <property type="component" value="Chromosome"/>
</dbReference>
<dbReference type="AlphaFoldDB" id="A0A221K322"/>
<dbReference type="Gene3D" id="3.40.50.720">
    <property type="entry name" value="NAD(P)-binding Rossmann-like Domain"/>
    <property type="match status" value="1"/>
</dbReference>
<dbReference type="eggNOG" id="COG1028">
    <property type="taxonomic scope" value="Bacteria"/>
</dbReference>
<dbReference type="InterPro" id="IPR002347">
    <property type="entry name" value="SDR_fam"/>
</dbReference>
<dbReference type="Pfam" id="PF13561">
    <property type="entry name" value="adh_short_C2"/>
    <property type="match status" value="1"/>
</dbReference>
<accession>A0A221K322</accession>
<dbReference type="SMART" id="SM00822">
    <property type="entry name" value="PKS_KR"/>
    <property type="match status" value="1"/>
</dbReference>
<evidence type="ECO:0000259" key="2">
    <source>
        <dbReference type="SMART" id="SM00822"/>
    </source>
</evidence>
<dbReference type="SUPFAM" id="SSF51735">
    <property type="entry name" value="NAD(P)-binding Rossmann-fold domains"/>
    <property type="match status" value="1"/>
</dbReference>
<evidence type="ECO:0000256" key="1">
    <source>
        <dbReference type="ARBA" id="ARBA00006484"/>
    </source>
</evidence>
<organism evidence="3 4">
    <name type="scientific">Pseudosulfitobacter pseudonitzschiae</name>
    <dbReference type="NCBI Taxonomy" id="1402135"/>
    <lineage>
        <taxon>Bacteria</taxon>
        <taxon>Pseudomonadati</taxon>
        <taxon>Pseudomonadota</taxon>
        <taxon>Alphaproteobacteria</taxon>
        <taxon>Rhodobacterales</taxon>
        <taxon>Roseobacteraceae</taxon>
        <taxon>Pseudosulfitobacter</taxon>
    </lineage>
</organism>
<evidence type="ECO:0000313" key="4">
    <source>
        <dbReference type="Proteomes" id="UP000199754"/>
    </source>
</evidence>
<feature type="domain" description="Ketoreductase" evidence="2">
    <location>
        <begin position="43"/>
        <end position="222"/>
    </location>
</feature>
<dbReference type="NCBIfam" id="NF005559">
    <property type="entry name" value="PRK07231.1"/>
    <property type="match status" value="1"/>
</dbReference>
<sequence>MATPLRDMPVVISHCGLRAIDPEGGKLVSAKQICISENIMTQKTALVTGAARGIGLATTHLFVEQGWRVAMVDRDGDELANVAKGINEASPFVCDVSQADQVDQMVADVRTTFGRIDAVVNNAGVADFGPIEETDFARWRRVMETNLDGVFLVSQACIPSLRETRGALLNIASISGLRASTLRVAYGTSKAAVIHLTKQQAAELGEYGIRANCVCPGPVRTKLAMAVHTQEIIDAYHDAIPLNRYGTENEIAEVITFLCSDKASYVTGQIVASDGGFDSTGVGLPALRT</sequence>
<dbReference type="CDD" id="cd05233">
    <property type="entry name" value="SDR_c"/>
    <property type="match status" value="1"/>
</dbReference>
<gene>
    <name evidence="3" type="primary">fabG</name>
    <name evidence="3" type="ORF">SULPSESMR1_02600</name>
</gene>
<dbReference type="EC" id="1.1.1.100" evidence="3"/>
<comment type="similarity">
    <text evidence="1">Belongs to the short-chain dehydrogenases/reductases (SDR) family.</text>
</comment>